<feature type="domain" description="Protein kinase" evidence="1">
    <location>
        <begin position="122"/>
        <end position="408"/>
    </location>
</feature>
<dbReference type="PANTHER" id="PTHR44329">
    <property type="entry name" value="SERINE/THREONINE-PROTEIN KINASE TNNI3K-RELATED"/>
    <property type="match status" value="1"/>
</dbReference>
<dbReference type="AlphaFoldDB" id="A0A5C3NGP6"/>
<dbReference type="Pfam" id="PF00069">
    <property type="entry name" value="Pkinase"/>
    <property type="match status" value="1"/>
</dbReference>
<evidence type="ECO:0000313" key="3">
    <source>
        <dbReference type="Proteomes" id="UP000305948"/>
    </source>
</evidence>
<evidence type="ECO:0000259" key="1">
    <source>
        <dbReference type="PROSITE" id="PS50011"/>
    </source>
</evidence>
<accession>A0A5C3NGP6</accession>
<dbReference type="PROSITE" id="PS00108">
    <property type="entry name" value="PROTEIN_KINASE_ST"/>
    <property type="match status" value="1"/>
</dbReference>
<keyword evidence="3" id="KW-1185">Reference proteome</keyword>
<dbReference type="EMBL" id="ML213504">
    <property type="protein sequence ID" value="TFK55656.1"/>
    <property type="molecule type" value="Genomic_DNA"/>
</dbReference>
<dbReference type="GO" id="GO:0005524">
    <property type="term" value="F:ATP binding"/>
    <property type="evidence" value="ECO:0007669"/>
    <property type="project" value="InterPro"/>
</dbReference>
<protein>
    <submittedName>
        <fullName evidence="2">Kinase-like protein</fullName>
    </submittedName>
</protein>
<dbReference type="PROSITE" id="PS50011">
    <property type="entry name" value="PROTEIN_KINASE_DOM"/>
    <property type="match status" value="1"/>
</dbReference>
<reference evidence="2 3" key="1">
    <citation type="journal article" date="2019" name="Nat. Ecol. Evol.">
        <title>Megaphylogeny resolves global patterns of mushroom evolution.</title>
        <authorList>
            <person name="Varga T."/>
            <person name="Krizsan K."/>
            <person name="Foldi C."/>
            <person name="Dima B."/>
            <person name="Sanchez-Garcia M."/>
            <person name="Sanchez-Ramirez S."/>
            <person name="Szollosi G.J."/>
            <person name="Szarkandi J.G."/>
            <person name="Papp V."/>
            <person name="Albert L."/>
            <person name="Andreopoulos W."/>
            <person name="Angelini C."/>
            <person name="Antonin V."/>
            <person name="Barry K.W."/>
            <person name="Bougher N.L."/>
            <person name="Buchanan P."/>
            <person name="Buyck B."/>
            <person name="Bense V."/>
            <person name="Catcheside P."/>
            <person name="Chovatia M."/>
            <person name="Cooper J."/>
            <person name="Damon W."/>
            <person name="Desjardin D."/>
            <person name="Finy P."/>
            <person name="Geml J."/>
            <person name="Haridas S."/>
            <person name="Hughes K."/>
            <person name="Justo A."/>
            <person name="Karasinski D."/>
            <person name="Kautmanova I."/>
            <person name="Kiss B."/>
            <person name="Kocsube S."/>
            <person name="Kotiranta H."/>
            <person name="LaButti K.M."/>
            <person name="Lechner B.E."/>
            <person name="Liimatainen K."/>
            <person name="Lipzen A."/>
            <person name="Lukacs Z."/>
            <person name="Mihaltcheva S."/>
            <person name="Morgado L.N."/>
            <person name="Niskanen T."/>
            <person name="Noordeloos M.E."/>
            <person name="Ohm R.A."/>
            <person name="Ortiz-Santana B."/>
            <person name="Ovrebo C."/>
            <person name="Racz N."/>
            <person name="Riley R."/>
            <person name="Savchenko A."/>
            <person name="Shiryaev A."/>
            <person name="Soop K."/>
            <person name="Spirin V."/>
            <person name="Szebenyi C."/>
            <person name="Tomsovsky M."/>
            <person name="Tulloss R.E."/>
            <person name="Uehling J."/>
            <person name="Grigoriev I.V."/>
            <person name="Vagvolgyi C."/>
            <person name="Papp T."/>
            <person name="Martin F.M."/>
            <person name="Miettinen O."/>
            <person name="Hibbett D.S."/>
            <person name="Nagy L.G."/>
        </authorList>
    </citation>
    <scope>NUCLEOTIDE SEQUENCE [LARGE SCALE GENOMIC DNA]</scope>
    <source>
        <strain evidence="2 3">OMC1185</strain>
    </source>
</reference>
<dbReference type="InterPro" id="IPR011009">
    <property type="entry name" value="Kinase-like_dom_sf"/>
</dbReference>
<dbReference type="GO" id="GO:0004674">
    <property type="term" value="F:protein serine/threonine kinase activity"/>
    <property type="evidence" value="ECO:0007669"/>
    <property type="project" value="TreeGrafter"/>
</dbReference>
<dbReference type="SUPFAM" id="SSF56112">
    <property type="entry name" value="Protein kinase-like (PK-like)"/>
    <property type="match status" value="1"/>
</dbReference>
<keyword evidence="2" id="KW-0418">Kinase</keyword>
<dbReference type="InterPro" id="IPR000719">
    <property type="entry name" value="Prot_kinase_dom"/>
</dbReference>
<proteinExistence type="predicted"/>
<sequence length="433" mass="48903">MQPASHLTAIYQKEARGVDLRCTVLGTYKLSLLQHRDPDDMKEFLYDLVMDASVPIEILALNNTKIVRGFLNVLQKALDTLRSQSNHSDVRMLLSRTEEILRHVSYKADILPSILFVRDIEVIGMHPVTGGGWSDVWKGTLRGQEVALKVLRDYHVIDEGRKACLRKRFRREALIWRQLRHPNIHSFLGIFEGLHNPSLVSPWRSKGHLLDFLHSPSGRKYDRAMILSEIASALAYLHLLTPPLVHGDIKAANVLVDDRNRPCLVDFGISKFVRPAAPGPPAGNQNDLRSAAAPQFRQAIECVPATMTQTSLWHGTLRWMPPEAFTGVFHGSTAGDMYSFGCLCLEVYTLEHPWREEPSEVAIITRCLAGERPVRPPQVPDEVWTIVKMVWQQDPGERQTAPWVEWLLAGISDQYPEATSVLADDQPAIRLDE</sequence>
<dbReference type="Gene3D" id="1.10.510.10">
    <property type="entry name" value="Transferase(Phosphotransferase) domain 1"/>
    <property type="match status" value="1"/>
</dbReference>
<dbReference type="InterPro" id="IPR008271">
    <property type="entry name" value="Ser/Thr_kinase_AS"/>
</dbReference>
<dbReference type="OrthoDB" id="346907at2759"/>
<dbReference type="STRING" id="5364.A0A5C3NGP6"/>
<gene>
    <name evidence="2" type="ORF">OE88DRAFT_1731322</name>
</gene>
<organism evidence="2 3">
    <name type="scientific">Heliocybe sulcata</name>
    <dbReference type="NCBI Taxonomy" id="5364"/>
    <lineage>
        <taxon>Eukaryota</taxon>
        <taxon>Fungi</taxon>
        <taxon>Dikarya</taxon>
        <taxon>Basidiomycota</taxon>
        <taxon>Agaricomycotina</taxon>
        <taxon>Agaricomycetes</taxon>
        <taxon>Gloeophyllales</taxon>
        <taxon>Gloeophyllaceae</taxon>
        <taxon>Heliocybe</taxon>
    </lineage>
</organism>
<dbReference type="Proteomes" id="UP000305948">
    <property type="component" value="Unassembled WGS sequence"/>
</dbReference>
<name>A0A5C3NGP6_9AGAM</name>
<dbReference type="InterPro" id="IPR051681">
    <property type="entry name" value="Ser/Thr_Kinases-Pseudokinases"/>
</dbReference>
<dbReference type="SMART" id="SM00220">
    <property type="entry name" value="S_TKc"/>
    <property type="match status" value="1"/>
</dbReference>
<evidence type="ECO:0000313" key="2">
    <source>
        <dbReference type="EMBL" id="TFK55656.1"/>
    </source>
</evidence>
<dbReference type="PANTHER" id="PTHR44329:SF214">
    <property type="entry name" value="PROTEIN KINASE DOMAIN-CONTAINING PROTEIN"/>
    <property type="match status" value="1"/>
</dbReference>
<keyword evidence="2" id="KW-0808">Transferase</keyword>